<organism evidence="2">
    <name type="scientific">Salvia splendens</name>
    <name type="common">Scarlet sage</name>
    <dbReference type="NCBI Taxonomy" id="180675"/>
    <lineage>
        <taxon>Eukaryota</taxon>
        <taxon>Viridiplantae</taxon>
        <taxon>Streptophyta</taxon>
        <taxon>Embryophyta</taxon>
        <taxon>Tracheophyta</taxon>
        <taxon>Spermatophyta</taxon>
        <taxon>Magnoliopsida</taxon>
        <taxon>eudicotyledons</taxon>
        <taxon>Gunneridae</taxon>
        <taxon>Pentapetalae</taxon>
        <taxon>asterids</taxon>
        <taxon>lamiids</taxon>
        <taxon>Lamiales</taxon>
        <taxon>Lamiaceae</taxon>
        <taxon>Nepetoideae</taxon>
        <taxon>Mentheae</taxon>
        <taxon>Salviinae</taxon>
        <taxon>Salvia</taxon>
        <taxon>Salvia subgen. Calosphace</taxon>
        <taxon>core Calosphace</taxon>
    </lineage>
</organism>
<sequence>MYRPFLTPSPSSALRASTSPSTSIGVSTPDSSLPTWFTLHGLYDFRLLVWILTREALPNHQKEFMVLQHHYLGIQVYDLKPITRSFALHCGLDKLQKGYVLRAIDMVFQLVDKFSAACSRPWSFISTRTWLSKHVAEAVHWF</sequence>
<dbReference type="Gene3D" id="3.30.420.10">
    <property type="entry name" value="Ribonuclease H-like superfamily/Ribonuclease H"/>
    <property type="match status" value="1"/>
</dbReference>
<evidence type="ECO:0000256" key="1">
    <source>
        <dbReference type="SAM" id="MobiDB-lite"/>
    </source>
</evidence>
<reference evidence="2" key="1">
    <citation type="submission" date="2018-01" db="EMBL/GenBank/DDBJ databases">
        <authorList>
            <person name="Mao J.F."/>
        </authorList>
    </citation>
    <scope>NUCLEOTIDE SEQUENCE</scope>
    <source>
        <strain evidence="2">Huo1</strain>
        <tissue evidence="2">Leaf</tissue>
    </source>
</reference>
<comment type="caution">
    <text evidence="2">The sequence shown here is derived from an EMBL/GenBank/DDBJ whole genome shotgun (WGS) entry which is preliminary data.</text>
</comment>
<proteinExistence type="predicted"/>
<accession>A0A8X8Z378</accession>
<gene>
    <name evidence="2" type="ORF">SASPL_151035</name>
</gene>
<dbReference type="Proteomes" id="UP000298416">
    <property type="component" value="Unassembled WGS sequence"/>
</dbReference>
<dbReference type="AlphaFoldDB" id="A0A8X8Z378"/>
<dbReference type="SUPFAM" id="SSF53098">
    <property type="entry name" value="Ribonuclease H-like"/>
    <property type="match status" value="1"/>
</dbReference>
<dbReference type="GO" id="GO:0003676">
    <property type="term" value="F:nucleic acid binding"/>
    <property type="evidence" value="ECO:0007669"/>
    <property type="project" value="InterPro"/>
</dbReference>
<name>A0A8X8Z378_SALSN</name>
<keyword evidence="3" id="KW-1185">Reference proteome</keyword>
<dbReference type="InterPro" id="IPR036397">
    <property type="entry name" value="RNaseH_sf"/>
</dbReference>
<feature type="region of interest" description="Disordered" evidence="1">
    <location>
        <begin position="1"/>
        <end position="29"/>
    </location>
</feature>
<evidence type="ECO:0000313" key="2">
    <source>
        <dbReference type="EMBL" id="KAG6389564.1"/>
    </source>
</evidence>
<reference evidence="2" key="2">
    <citation type="submission" date="2020-08" db="EMBL/GenBank/DDBJ databases">
        <title>Plant Genome Project.</title>
        <authorList>
            <person name="Zhang R.-G."/>
        </authorList>
    </citation>
    <scope>NUCLEOTIDE SEQUENCE</scope>
    <source>
        <strain evidence="2">Huo1</strain>
        <tissue evidence="2">Leaf</tissue>
    </source>
</reference>
<protein>
    <submittedName>
        <fullName evidence="2">Uncharacterized protein</fullName>
    </submittedName>
</protein>
<evidence type="ECO:0000313" key="3">
    <source>
        <dbReference type="Proteomes" id="UP000298416"/>
    </source>
</evidence>
<dbReference type="EMBL" id="PNBA02000020">
    <property type="protein sequence ID" value="KAG6389564.1"/>
    <property type="molecule type" value="Genomic_DNA"/>
</dbReference>
<dbReference type="InterPro" id="IPR012337">
    <property type="entry name" value="RNaseH-like_sf"/>
</dbReference>
<feature type="compositionally biased region" description="Polar residues" evidence="1">
    <location>
        <begin position="8"/>
        <end position="29"/>
    </location>
</feature>